<dbReference type="EMBL" id="KZ678137">
    <property type="protein sequence ID" value="PSN65289.1"/>
    <property type="molecule type" value="Genomic_DNA"/>
</dbReference>
<feature type="region of interest" description="Disordered" evidence="1">
    <location>
        <begin position="1"/>
        <end position="50"/>
    </location>
</feature>
<proteinExistence type="predicted"/>
<gene>
    <name evidence="2" type="ORF">BS50DRAFT_589709</name>
</gene>
<dbReference type="OrthoDB" id="10025998at2759"/>
<protein>
    <submittedName>
        <fullName evidence="2">Uncharacterized protein</fullName>
    </submittedName>
</protein>
<feature type="compositionally biased region" description="Polar residues" evidence="1">
    <location>
        <begin position="1"/>
        <end position="13"/>
    </location>
</feature>
<reference evidence="2 3" key="1">
    <citation type="journal article" date="2018" name="Front. Microbiol.">
        <title>Genome-Wide Analysis of Corynespora cassiicola Leaf Fall Disease Putative Effectors.</title>
        <authorList>
            <person name="Lopez D."/>
            <person name="Ribeiro S."/>
            <person name="Label P."/>
            <person name="Fumanal B."/>
            <person name="Venisse J.S."/>
            <person name="Kohler A."/>
            <person name="de Oliveira R.R."/>
            <person name="Labutti K."/>
            <person name="Lipzen A."/>
            <person name="Lail K."/>
            <person name="Bauer D."/>
            <person name="Ohm R.A."/>
            <person name="Barry K.W."/>
            <person name="Spatafora J."/>
            <person name="Grigoriev I.V."/>
            <person name="Martin F.M."/>
            <person name="Pujade-Renaud V."/>
        </authorList>
    </citation>
    <scope>NUCLEOTIDE SEQUENCE [LARGE SCALE GENOMIC DNA]</scope>
    <source>
        <strain evidence="2 3">Philippines</strain>
    </source>
</reference>
<name>A0A2T2NIV2_CORCC</name>
<organism evidence="2 3">
    <name type="scientific">Corynespora cassiicola Philippines</name>
    <dbReference type="NCBI Taxonomy" id="1448308"/>
    <lineage>
        <taxon>Eukaryota</taxon>
        <taxon>Fungi</taxon>
        <taxon>Dikarya</taxon>
        <taxon>Ascomycota</taxon>
        <taxon>Pezizomycotina</taxon>
        <taxon>Dothideomycetes</taxon>
        <taxon>Pleosporomycetidae</taxon>
        <taxon>Pleosporales</taxon>
        <taxon>Corynesporascaceae</taxon>
        <taxon>Corynespora</taxon>
    </lineage>
</organism>
<dbReference type="Proteomes" id="UP000240883">
    <property type="component" value="Unassembled WGS sequence"/>
</dbReference>
<evidence type="ECO:0000313" key="3">
    <source>
        <dbReference type="Proteomes" id="UP000240883"/>
    </source>
</evidence>
<sequence length="483" mass="54757">MTRATKSTKSQKASTRKTRGQKASKKARRQMRRQSQKAPANAPETSASPVAAPVTTNVTFADFMSDRFVPIQEPLTQHLSSTLNGAQLFTIGQESGYAKPYFKEAMASGWNEFLGNFFRDPTEFRNVQAETDSLLTGNAVRRFINRASLDTLETVTLEVVVSEEKATPMAALFSREGYTHSYNEQIRLDNSRFEPGEHMVSFRPPFNPEPTFIPYLVLRIVPMPPIVSILETERLPNRVGYANEAATFVSWNKIYLLYQMSTFVSLAQSNKDIGADDFVDGVNLIDHFTSAQQPWDYYTRERWVGDTLTYKLSLDAAEVKPSQMPDQALESVNFVPHAKNSHGEPHGPMIPGLLTSPVLKSAMIVPQEVYNHPLFQDLENILRNTAWDYLNKLMTTYKSGKAYLQPEWKSFYEEKDGDPRELSLQRLSSSFSEDEGPKFYDGFWGFCDKKALDYLQMILESLQTDAITQGKDVVDFSLYLNRG</sequence>
<feature type="compositionally biased region" description="Basic residues" evidence="1">
    <location>
        <begin position="14"/>
        <end position="35"/>
    </location>
</feature>
<keyword evidence="3" id="KW-1185">Reference proteome</keyword>
<evidence type="ECO:0000256" key="1">
    <source>
        <dbReference type="SAM" id="MobiDB-lite"/>
    </source>
</evidence>
<accession>A0A2T2NIV2</accession>
<dbReference type="AlphaFoldDB" id="A0A2T2NIV2"/>
<evidence type="ECO:0000313" key="2">
    <source>
        <dbReference type="EMBL" id="PSN65289.1"/>
    </source>
</evidence>
<dbReference type="STRING" id="1448308.A0A2T2NIV2"/>